<name>A0AAV3PFH9_LITER</name>
<accession>A0AAV3PFH9</accession>
<gene>
    <name evidence="5" type="ORF">LIER_08846</name>
</gene>
<dbReference type="PANTHER" id="PTHR23149">
    <property type="entry name" value="G PATCH DOMAIN CONTAINING PROTEIN"/>
    <property type="match status" value="1"/>
</dbReference>
<evidence type="ECO:0000256" key="1">
    <source>
        <dbReference type="ARBA" id="ARBA00004123"/>
    </source>
</evidence>
<dbReference type="GO" id="GO:0003676">
    <property type="term" value="F:nucleic acid binding"/>
    <property type="evidence" value="ECO:0007669"/>
    <property type="project" value="InterPro"/>
</dbReference>
<protein>
    <submittedName>
        <fullName evidence="5">RNA metabolism protein</fullName>
    </submittedName>
</protein>
<dbReference type="Pfam" id="PF25879">
    <property type="entry name" value="WHD_LYAR"/>
    <property type="match status" value="1"/>
</dbReference>
<dbReference type="InterPro" id="IPR050656">
    <property type="entry name" value="PINX1"/>
</dbReference>
<dbReference type="EMBL" id="BAABME010001460">
    <property type="protein sequence ID" value="GAA0149741.1"/>
    <property type="molecule type" value="Genomic_DNA"/>
</dbReference>
<dbReference type="Pfam" id="PF01585">
    <property type="entry name" value="G-patch"/>
    <property type="match status" value="1"/>
</dbReference>
<evidence type="ECO:0000259" key="4">
    <source>
        <dbReference type="PROSITE" id="PS50174"/>
    </source>
</evidence>
<dbReference type="PANTHER" id="PTHR23149:SF9">
    <property type="entry name" value="G PATCH DOMAIN-CONTAINING PROTEIN 4"/>
    <property type="match status" value="1"/>
</dbReference>
<dbReference type="PROSITE" id="PS50174">
    <property type="entry name" value="G_PATCH"/>
    <property type="match status" value="1"/>
</dbReference>
<organism evidence="5 6">
    <name type="scientific">Lithospermum erythrorhizon</name>
    <name type="common">Purple gromwell</name>
    <name type="synonym">Lithospermum officinale var. erythrorhizon</name>
    <dbReference type="NCBI Taxonomy" id="34254"/>
    <lineage>
        <taxon>Eukaryota</taxon>
        <taxon>Viridiplantae</taxon>
        <taxon>Streptophyta</taxon>
        <taxon>Embryophyta</taxon>
        <taxon>Tracheophyta</taxon>
        <taxon>Spermatophyta</taxon>
        <taxon>Magnoliopsida</taxon>
        <taxon>eudicotyledons</taxon>
        <taxon>Gunneridae</taxon>
        <taxon>Pentapetalae</taxon>
        <taxon>asterids</taxon>
        <taxon>lamiids</taxon>
        <taxon>Boraginales</taxon>
        <taxon>Boraginaceae</taxon>
        <taxon>Boraginoideae</taxon>
        <taxon>Lithospermeae</taxon>
        <taxon>Lithospermum</taxon>
    </lineage>
</organism>
<feature type="region of interest" description="Disordered" evidence="3">
    <location>
        <begin position="261"/>
        <end position="282"/>
    </location>
</feature>
<evidence type="ECO:0000313" key="5">
    <source>
        <dbReference type="EMBL" id="GAA0149741.1"/>
    </source>
</evidence>
<proteinExistence type="predicted"/>
<keyword evidence="6" id="KW-1185">Reference proteome</keyword>
<comment type="subcellular location">
    <subcellularLocation>
        <location evidence="1">Nucleus</location>
    </subcellularLocation>
</comment>
<evidence type="ECO:0000256" key="2">
    <source>
        <dbReference type="ARBA" id="ARBA00023242"/>
    </source>
</evidence>
<evidence type="ECO:0000313" key="6">
    <source>
        <dbReference type="Proteomes" id="UP001454036"/>
    </source>
</evidence>
<feature type="domain" description="G-patch" evidence="4">
    <location>
        <begin position="15"/>
        <end position="61"/>
    </location>
</feature>
<dbReference type="InterPro" id="IPR000467">
    <property type="entry name" value="G_patch_dom"/>
</dbReference>
<dbReference type="GO" id="GO:0005730">
    <property type="term" value="C:nucleolus"/>
    <property type="evidence" value="ECO:0007669"/>
    <property type="project" value="TreeGrafter"/>
</dbReference>
<keyword evidence="2" id="KW-0539">Nucleus</keyword>
<sequence>MAAPEAPIRYVGIDRDSAAFRLMKQMGWEEGEGLGKEKQGIKGHIRVKNKQDTLGIGTDQPNPWAFDTAQFDSILKRLKVQSAEVNNDKADDTENDEQMEKEASADLLDKCVKVTRPQGRYKRREKGKLLAYSSQDLQGILATKQEPPQTNDNNQITHVEVAESCILELEGIEEQVIPPDWWGHKLGFVSGGFLGAEARRKKALLSKNSKNDNERNTFCEQDQEDLYNLVQNKATSGKQGLGIKDRPKKVAGCFFEGKKTSFDDSDGEDSSDSRASTKRKHGDLLVTQKNGEPKVKLRKLCRQLLDEAPGKSLKLKQLKVLVDERSSSVFCNFSSKKDAIAFLKRKLGSSHKFSVEGKRVFLSSKTS</sequence>
<dbReference type="Proteomes" id="UP001454036">
    <property type="component" value="Unassembled WGS sequence"/>
</dbReference>
<dbReference type="SMART" id="SM00443">
    <property type="entry name" value="G_patch"/>
    <property type="match status" value="1"/>
</dbReference>
<comment type="caution">
    <text evidence="5">The sequence shown here is derived from an EMBL/GenBank/DDBJ whole genome shotgun (WGS) entry which is preliminary data.</text>
</comment>
<evidence type="ECO:0000256" key="3">
    <source>
        <dbReference type="SAM" id="MobiDB-lite"/>
    </source>
</evidence>
<reference evidence="5 6" key="1">
    <citation type="submission" date="2024-01" db="EMBL/GenBank/DDBJ databases">
        <title>The complete chloroplast genome sequence of Lithospermum erythrorhizon: insights into the phylogenetic relationship among Boraginaceae species and the maternal lineages of purple gromwells.</title>
        <authorList>
            <person name="Okada T."/>
            <person name="Watanabe K."/>
        </authorList>
    </citation>
    <scope>NUCLEOTIDE SEQUENCE [LARGE SCALE GENOMIC DNA]</scope>
</reference>
<dbReference type="InterPro" id="IPR058719">
    <property type="entry name" value="WHD_LYAR"/>
</dbReference>
<dbReference type="AlphaFoldDB" id="A0AAV3PFH9"/>